<dbReference type="Pfam" id="PF12833">
    <property type="entry name" value="HTH_18"/>
    <property type="match status" value="1"/>
</dbReference>
<organism evidence="5 6">
    <name type="scientific">Burkholderia stagnalis</name>
    <dbReference type="NCBI Taxonomy" id="1503054"/>
    <lineage>
        <taxon>Bacteria</taxon>
        <taxon>Pseudomonadati</taxon>
        <taxon>Pseudomonadota</taxon>
        <taxon>Betaproteobacteria</taxon>
        <taxon>Burkholderiales</taxon>
        <taxon>Burkholderiaceae</taxon>
        <taxon>Burkholderia</taxon>
        <taxon>Burkholderia cepacia complex</taxon>
    </lineage>
</organism>
<keyword evidence="2" id="KW-0238">DNA-binding</keyword>
<keyword evidence="1" id="KW-0805">Transcription regulation</keyword>
<proteinExistence type="predicted"/>
<dbReference type="InterPro" id="IPR003313">
    <property type="entry name" value="AraC-bd"/>
</dbReference>
<dbReference type="PANTHER" id="PTHR46796">
    <property type="entry name" value="HTH-TYPE TRANSCRIPTIONAL ACTIVATOR RHAS-RELATED"/>
    <property type="match status" value="1"/>
</dbReference>
<dbReference type="InterPro" id="IPR050204">
    <property type="entry name" value="AraC_XylS_family_regulators"/>
</dbReference>
<dbReference type="SUPFAM" id="SSF51215">
    <property type="entry name" value="Regulatory protein AraC"/>
    <property type="match status" value="1"/>
</dbReference>
<dbReference type="Pfam" id="PF02311">
    <property type="entry name" value="AraC_binding"/>
    <property type="match status" value="1"/>
</dbReference>
<comment type="caution">
    <text evidence="5">The sequence shown here is derived from an EMBL/GenBank/DDBJ whole genome shotgun (WGS) entry which is preliminary data.</text>
</comment>
<evidence type="ECO:0000259" key="4">
    <source>
        <dbReference type="PROSITE" id="PS01124"/>
    </source>
</evidence>
<keyword evidence="6" id="KW-1185">Reference proteome</keyword>
<dbReference type="InterPro" id="IPR018060">
    <property type="entry name" value="HTH_AraC"/>
</dbReference>
<protein>
    <submittedName>
        <fullName evidence="5">AraC family transcriptional regulator</fullName>
    </submittedName>
</protein>
<dbReference type="EMBL" id="QTPM01000031">
    <property type="protein sequence ID" value="RQY88334.1"/>
    <property type="molecule type" value="Genomic_DNA"/>
</dbReference>
<evidence type="ECO:0000256" key="2">
    <source>
        <dbReference type="ARBA" id="ARBA00023125"/>
    </source>
</evidence>
<accession>A0ABX9YKL2</accession>
<reference evidence="5 6" key="1">
    <citation type="submission" date="2018-08" db="EMBL/GenBank/DDBJ databases">
        <title>Comparative analysis of Burkholderia isolates from Puerto Rico.</title>
        <authorList>
            <person name="Hall C."/>
            <person name="Sahl J."/>
            <person name="Wagner D."/>
        </authorList>
    </citation>
    <scope>NUCLEOTIDE SEQUENCE [LARGE SCALE GENOMIC DNA]</scope>
    <source>
        <strain evidence="5 6">Bp8966</strain>
    </source>
</reference>
<dbReference type="RefSeq" id="WP_124491159.1">
    <property type="nucleotide sequence ID" value="NZ_QTOI01000032.1"/>
</dbReference>
<dbReference type="InterPro" id="IPR037923">
    <property type="entry name" value="HTH-like"/>
</dbReference>
<sequence length="274" mass="29312">MHRVTHYSRTREGVEALGIDSDRAFPRHAHDEFGVGVIVGGAHRSWSGRGQVDALAGDAIMVNPGEMHDGAPLGSGLRRQWRMLYLAPALVTRVAEEEGLGGVELAHPAVRDARLSTAVSRLYARIVVSNDDASLARDEALVMLVAGLLARHASRPLPPAGVAPAIRAARERLDAAPAAPVSLAELASLSGVSRFQLLRGFARELGITPHAYLIQSRTRVARALLARGRPIADAAAEAGFADQSHLTRAFARQFGITPGQFAHAMRCDAIVDRR</sequence>
<keyword evidence="3" id="KW-0804">Transcription</keyword>
<dbReference type="SMART" id="SM00342">
    <property type="entry name" value="HTH_ARAC"/>
    <property type="match status" value="1"/>
</dbReference>
<gene>
    <name evidence="5" type="ORF">DF017_22735</name>
</gene>
<dbReference type="Proteomes" id="UP000281098">
    <property type="component" value="Unassembled WGS sequence"/>
</dbReference>
<name>A0ABX9YKL2_9BURK</name>
<evidence type="ECO:0000313" key="6">
    <source>
        <dbReference type="Proteomes" id="UP000281098"/>
    </source>
</evidence>
<feature type="domain" description="HTH araC/xylS-type" evidence="4">
    <location>
        <begin position="167"/>
        <end position="264"/>
    </location>
</feature>
<dbReference type="PROSITE" id="PS01124">
    <property type="entry name" value="HTH_ARAC_FAMILY_2"/>
    <property type="match status" value="1"/>
</dbReference>
<dbReference type="Gene3D" id="1.10.10.60">
    <property type="entry name" value="Homeodomain-like"/>
    <property type="match status" value="2"/>
</dbReference>
<evidence type="ECO:0000256" key="3">
    <source>
        <dbReference type="ARBA" id="ARBA00023163"/>
    </source>
</evidence>
<dbReference type="SUPFAM" id="SSF46689">
    <property type="entry name" value="Homeodomain-like"/>
    <property type="match status" value="2"/>
</dbReference>
<dbReference type="InterPro" id="IPR009057">
    <property type="entry name" value="Homeodomain-like_sf"/>
</dbReference>
<evidence type="ECO:0000256" key="1">
    <source>
        <dbReference type="ARBA" id="ARBA00023015"/>
    </source>
</evidence>
<evidence type="ECO:0000313" key="5">
    <source>
        <dbReference type="EMBL" id="RQY88334.1"/>
    </source>
</evidence>
<dbReference type="PANTHER" id="PTHR46796:SF2">
    <property type="entry name" value="TRANSCRIPTIONAL REGULATORY PROTEIN"/>
    <property type="match status" value="1"/>
</dbReference>